<dbReference type="STRING" id="5007.A0A3F2XWQ3"/>
<dbReference type="PANTHER" id="PTHR21058">
    <property type="entry name" value="6,7-DIMETHYL-8-RIBITYLLUMAZINE SYNTHASE DMRL SYNTHASE LUMAZINE SYNTHASE"/>
    <property type="match status" value="1"/>
</dbReference>
<name>A0A3F2XWQ3_DEKBR</name>
<comment type="similarity">
    <text evidence="2 9">Belongs to the DMRL synthase family.</text>
</comment>
<comment type="subunit">
    <text evidence="3">Homopentamer.</text>
</comment>
<dbReference type="CDD" id="cd09209">
    <property type="entry name" value="Lumazine_synthase-I"/>
    <property type="match status" value="1"/>
</dbReference>
<comment type="pathway">
    <text evidence="1 9">Cofactor biosynthesis; riboflavin biosynthesis; riboflavin from 2-hydroxy-3-oxobutyl phosphate and 5-amino-6-(D-ribitylamino)uracil: step 1/2.</text>
</comment>
<dbReference type="AlphaFoldDB" id="A0A3F2XWQ3"/>
<keyword evidence="5 9" id="KW-0686">Riboflavin biosynthesis</keyword>
<dbReference type="PANTHER" id="PTHR21058:SF0">
    <property type="entry name" value="6,7-DIMETHYL-8-RIBITYLLUMAZINE SYNTHASE"/>
    <property type="match status" value="1"/>
</dbReference>
<protein>
    <recommendedName>
        <fullName evidence="8 9">6,7-dimethyl-8-ribityllumazine synthase</fullName>
        <shortName evidence="9">DMRL synthase</shortName>
        <ecNumber evidence="4 9">2.5.1.78</ecNumber>
    </recommendedName>
</protein>
<dbReference type="SUPFAM" id="SSF52121">
    <property type="entry name" value="Lumazine synthase"/>
    <property type="match status" value="1"/>
</dbReference>
<organism evidence="11 12">
    <name type="scientific">Dekkera bruxellensis</name>
    <name type="common">Brettanomyces custersii</name>
    <dbReference type="NCBI Taxonomy" id="5007"/>
    <lineage>
        <taxon>Eukaryota</taxon>
        <taxon>Fungi</taxon>
        <taxon>Dikarya</taxon>
        <taxon>Ascomycota</taxon>
        <taxon>Saccharomycotina</taxon>
        <taxon>Pichiomycetes</taxon>
        <taxon>Pichiales</taxon>
        <taxon>Pichiaceae</taxon>
        <taxon>Brettanomyces</taxon>
    </lineage>
</organism>
<evidence type="ECO:0000256" key="8">
    <source>
        <dbReference type="ARBA" id="ARBA00072606"/>
    </source>
</evidence>
<evidence type="ECO:0000313" key="12">
    <source>
        <dbReference type="Proteomes" id="UP000478008"/>
    </source>
</evidence>
<evidence type="ECO:0000256" key="5">
    <source>
        <dbReference type="ARBA" id="ARBA00022619"/>
    </source>
</evidence>
<dbReference type="EMBL" id="CABFWN010000001">
    <property type="protein sequence ID" value="VUG16509.1"/>
    <property type="molecule type" value="Genomic_DNA"/>
</dbReference>
<sequence>MAISGRAKEDQTYDGSGVKVAIIHARWNEEVIDSLVEGCIRRLKELGVHSSNITVESVPGSYELPVGVASLAQEKDVDAIVAIGCLVKGDTMHFEYISEAVSNQLMSIQFKIGKPVIFGLLTCLTYDQAKARAGLIPGQAHNHGVDWAECAVEMSVKFGSGLNKLARSGN</sequence>
<evidence type="ECO:0000256" key="4">
    <source>
        <dbReference type="ARBA" id="ARBA00012664"/>
    </source>
</evidence>
<keyword evidence="6 9" id="KW-0808">Transferase</keyword>
<dbReference type="Pfam" id="PF00885">
    <property type="entry name" value="DMRL_synthase"/>
    <property type="match status" value="1"/>
</dbReference>
<evidence type="ECO:0000313" key="10">
    <source>
        <dbReference type="EMBL" id="KAF6008398.1"/>
    </source>
</evidence>
<evidence type="ECO:0000256" key="9">
    <source>
        <dbReference type="RuleBase" id="RU003795"/>
    </source>
</evidence>
<dbReference type="GO" id="GO:0000906">
    <property type="term" value="F:6,7-dimethyl-8-ribityllumazine synthase activity"/>
    <property type="evidence" value="ECO:0007669"/>
    <property type="project" value="UniProtKB-EC"/>
</dbReference>
<dbReference type="Proteomes" id="UP000478008">
    <property type="component" value="Unassembled WGS sequence"/>
</dbReference>
<dbReference type="Proteomes" id="UP000568158">
    <property type="component" value="Unassembled WGS sequence"/>
</dbReference>
<comment type="catalytic activity">
    <reaction evidence="7 9">
        <text>(2S)-2-hydroxy-3-oxobutyl phosphate + 5-amino-6-(D-ribitylamino)uracil = 6,7-dimethyl-8-(1-D-ribityl)lumazine + phosphate + 2 H2O + H(+)</text>
        <dbReference type="Rhea" id="RHEA:26152"/>
        <dbReference type="ChEBI" id="CHEBI:15377"/>
        <dbReference type="ChEBI" id="CHEBI:15378"/>
        <dbReference type="ChEBI" id="CHEBI:15934"/>
        <dbReference type="ChEBI" id="CHEBI:43474"/>
        <dbReference type="ChEBI" id="CHEBI:58201"/>
        <dbReference type="ChEBI" id="CHEBI:58830"/>
        <dbReference type="EC" id="2.5.1.78"/>
    </reaction>
</comment>
<dbReference type="EC" id="2.5.1.78" evidence="4 9"/>
<dbReference type="GO" id="GO:0009231">
    <property type="term" value="P:riboflavin biosynthetic process"/>
    <property type="evidence" value="ECO:0007669"/>
    <property type="project" value="UniProtKB-UniPathway"/>
</dbReference>
<dbReference type="InterPro" id="IPR036467">
    <property type="entry name" value="LS/RS_sf"/>
</dbReference>
<evidence type="ECO:0000256" key="1">
    <source>
        <dbReference type="ARBA" id="ARBA00004917"/>
    </source>
</evidence>
<evidence type="ECO:0000256" key="3">
    <source>
        <dbReference type="ARBA" id="ARBA00011255"/>
    </source>
</evidence>
<keyword evidence="12" id="KW-1185">Reference proteome</keyword>
<reference evidence="10 13" key="2">
    <citation type="journal article" date="2020" name="Appl. Microbiol. Biotechnol.">
        <title>Targeted gene deletion in Brettanomyces bruxellensis with an expression-free CRISPR-Cas9 system.</title>
        <authorList>
            <person name="Varela C."/>
            <person name="Bartel C."/>
            <person name="Onetto C."/>
            <person name="Borneman A."/>
        </authorList>
    </citation>
    <scope>NUCLEOTIDE SEQUENCE [LARGE SCALE GENOMIC DNA]</scope>
    <source>
        <strain evidence="10 13">AWRI1613</strain>
    </source>
</reference>
<dbReference type="NCBIfam" id="TIGR00114">
    <property type="entry name" value="lumazine-synth"/>
    <property type="match status" value="1"/>
</dbReference>
<accession>A0A3F2XWQ3</accession>
<gene>
    <name evidence="11" type="primary">RIB4</name>
    <name evidence="11" type="ORF">DEBR0S1_18492G</name>
    <name evidence="10" type="ORF">HII12_004147</name>
</gene>
<dbReference type="GO" id="GO:0009349">
    <property type="term" value="C:riboflavin synthase complex"/>
    <property type="evidence" value="ECO:0007669"/>
    <property type="project" value="UniProtKB-UniRule"/>
</dbReference>
<dbReference type="HAMAP" id="MF_00178">
    <property type="entry name" value="Lumazine_synth"/>
    <property type="match status" value="1"/>
</dbReference>
<proteinExistence type="inferred from homology"/>
<evidence type="ECO:0000313" key="13">
    <source>
        <dbReference type="Proteomes" id="UP000568158"/>
    </source>
</evidence>
<dbReference type="GO" id="GO:0005758">
    <property type="term" value="C:mitochondrial intermembrane space"/>
    <property type="evidence" value="ECO:0007669"/>
    <property type="project" value="TreeGrafter"/>
</dbReference>
<evidence type="ECO:0000313" key="11">
    <source>
        <dbReference type="EMBL" id="VUG16509.1"/>
    </source>
</evidence>
<dbReference type="EMBL" id="JABCYN010000036">
    <property type="protein sequence ID" value="KAF6008398.1"/>
    <property type="molecule type" value="Genomic_DNA"/>
</dbReference>
<evidence type="ECO:0000256" key="6">
    <source>
        <dbReference type="ARBA" id="ARBA00022679"/>
    </source>
</evidence>
<evidence type="ECO:0000256" key="2">
    <source>
        <dbReference type="ARBA" id="ARBA00007424"/>
    </source>
</evidence>
<comment type="function">
    <text evidence="9">Catalyzes the formation of 6,7-dimethyl-8-ribityllumazine by condensation of 5-amino-6-(D-ribitylamino)uracil with 3,4-dihydroxy-2-butanone 4-phosphate. This is the penultimate step in the biosynthesis of riboflavin.</text>
</comment>
<evidence type="ECO:0000256" key="7">
    <source>
        <dbReference type="ARBA" id="ARBA00048785"/>
    </source>
</evidence>
<dbReference type="Gene3D" id="3.40.50.960">
    <property type="entry name" value="Lumazine/riboflavin synthase"/>
    <property type="match status" value="1"/>
</dbReference>
<dbReference type="UniPathway" id="UPA00275">
    <property type="reaction ID" value="UER00404"/>
</dbReference>
<dbReference type="FunFam" id="3.40.50.960:FF:000007">
    <property type="entry name" value="6,7-dimethyl-8-ribityllumazine synthase"/>
    <property type="match status" value="1"/>
</dbReference>
<dbReference type="InterPro" id="IPR034964">
    <property type="entry name" value="LS"/>
</dbReference>
<reference evidence="11 12" key="1">
    <citation type="submission" date="2019-07" db="EMBL/GenBank/DDBJ databases">
        <authorList>
            <person name="Friedrich A."/>
            <person name="Schacherer J."/>
        </authorList>
    </citation>
    <scope>NUCLEOTIDE SEQUENCE [LARGE SCALE GENOMIC DNA]</scope>
</reference>
<dbReference type="InterPro" id="IPR002180">
    <property type="entry name" value="LS/RS"/>
</dbReference>